<dbReference type="HOGENOM" id="CLU_001313_1_0_1"/>
<dbReference type="VEuPathDB" id="FungiDB:CLUG_02254"/>
<feature type="compositionally biased region" description="Low complexity" evidence="6">
    <location>
        <begin position="75"/>
        <end position="112"/>
    </location>
</feature>
<dbReference type="SMART" id="SM01139">
    <property type="entry name" value="Drf_FH3"/>
    <property type="match status" value="1"/>
</dbReference>
<dbReference type="GO" id="GO:0051017">
    <property type="term" value="P:actin filament bundle assembly"/>
    <property type="evidence" value="ECO:0007669"/>
    <property type="project" value="TreeGrafter"/>
</dbReference>
<feature type="coiled-coil region" evidence="5">
    <location>
        <begin position="984"/>
        <end position="1018"/>
    </location>
</feature>
<dbReference type="GO" id="GO:0001411">
    <property type="term" value="C:hyphal tip"/>
    <property type="evidence" value="ECO:0007669"/>
    <property type="project" value="UniProtKB-ARBA"/>
</dbReference>
<feature type="compositionally biased region" description="Pro residues" evidence="6">
    <location>
        <begin position="1119"/>
        <end position="1133"/>
    </location>
</feature>
<dbReference type="Gene3D" id="1.10.238.150">
    <property type="entry name" value="Formin, FH3 diaphanous domain"/>
    <property type="match status" value="1"/>
</dbReference>
<dbReference type="Pfam" id="PF06367">
    <property type="entry name" value="Drf_FH3"/>
    <property type="match status" value="1"/>
</dbReference>
<feature type="region of interest" description="Disordered" evidence="6">
    <location>
        <begin position="1683"/>
        <end position="1810"/>
    </location>
</feature>
<dbReference type="FunFam" id="1.25.10.10:FF:000898">
    <property type="entry name" value="Formin BNI1"/>
    <property type="match status" value="1"/>
</dbReference>
<dbReference type="FunCoup" id="C4Y222">
    <property type="interactions" value="479"/>
</dbReference>
<sequence length="1810" mass="204804">MSSRQRIDPYSAHHSEARNAYYPPIYGPKDGKNRRNASAGSTTSVNSGNSVSSASASITTAESDSHSIHNPYSMSTNTNTNTYSNTNSNSNTNTYANTTTNSSINNTNANNSGPGHTHTASVASLGSNPYGTPQRHRTSASSIFSLRKTRDDDAASIASSGSPRHSRAASTFSFQQPDDKKKDRKTKKRPDAKQERDRKQDDRDRLDTSDDRPARTASLPLLSRKPRDPLVRPVNPVDIERMFRELMDRRDFRSLPPAARQEMLAYGVDKKWMLVYQDALSEQHKQGPRAPATPEFYTRRLIAKTITTDELGNLWVSLRTEPIDWVRAFIFDFQGDVALSNYLIKTHEQMAAGDIDDVSDDIFNREFAILKCLRCMMNQKLGAERIRTDDAIYISAVTGSLLSPRIATRKTAGDTLTFMLAYYNDDFQSKHHKILRALDALSARPYFEFVAPTPQNKKNLQRRPPAPDQYRRFELWLQLVAKTLDGKGKYKNSLVGASDDLKTAMYGSSSMNSSHVENQLLEYCLSTMLLLNKIVESGLDFRVRIHLRAQLRAAGLDILMAKFRELGYESLGRQCDVYQELAEADEFELQTKEQIDDKVDFNDPVDLVRSLWSSVQNSEAEGHFISAIQHIYLNQVEKKDNAEDLARSLRLLDGIVQNVSNVHTTNDDSAVGIAINRLFAGLSTDDMYRKALSEAKTYKKLAEEATAERDEMSRQLSLGAEGLIANLTKDLREAETVLARTRRSKEELQEEIEELKRKVLVQKQEREVEMRELLIMLNNSEIKARKAGRKTTVSVETDNEKLIKELQKKVHRQRAEYKLDNKQLGTHIEPSARLRALREQMNDIENLARELEMTDFDTYTTPRPEVTEETTEEVSESVSPTSSSFDRIEEQESEEESDTEVVVIPEGPKRGCRSDDLEKLSSLRKKLASLQNESNDIMKFNNSAMFSKQKYLAMERLRELELNFKDFNIDFNSNDDDIMSQDVEEDMKLKIQEELENAKKVNQELNAQLRALKDKKSKRYSVNPSSDVLKKLEKEYGQGKVKSDSTDVTRSTNAPVRDYRNNRLSSINGKSPHFLKELSSKVSKTEAITPSDDESDQFEDSLEVVQKPSSIPPQAKSTPAPPPPPPPPPPPLPGLLSEANSQSAPPPPPPPPLPPSLAGQGGTPPPPPPPPPPNFGSPGAPPPPPPPPFPTSRTPSVSVEASPEPREILSSFPRPKKKMKQLHWEKFDLSENSSNTFWQNSKPESMVSDLMDKGILDEIEAIFAAKEIKKLATKKKENIDRVTFLPRDMAQQFGINLHSFNSYSDEEVIQKILRCDKDVLESQTVLEFLAKEEIVEVSNGLARNLEPYSTDYKADVISKPEKDPNELQRPDRIYLELIYNLQHYWKSRIRALKTIATFEKDYEELVQKLRNIDDTVESIRHSKHLRSVFDIILAVGNYMNDTSKQAKGFKLNSLQRLSFVKDDKNSMSFLHYVEKTVRTMYPELLGFIDDLSKCMEVSKYSIENISSECREYAQAIKNVQSSIDIGNLSDVSVFHPKDRVLKVVTPALPKAKRKADLLLDQAECTFKEFDNLMKYFGEDPDDSFVRNSFISKFTNFVTEFKRVQKENLKREEELKVYEQRKRLLESNNKQTKAAKEKNGSEDDGDADVMDSLLEKLKASGPKRGEASSARKRALFKKHIMESMKRHDDGSATGSPNDSFSDLSESQNEDPNDADIGSRARNLLQELRKEESSDGDRPMTAASQFRQQRQRRKQINANSSDAISEEKDMQTHESVNEKEESEKEAGLKDTGKEIETSKVGESVTVQESSDL</sequence>
<feature type="compositionally biased region" description="Pro residues" evidence="6">
    <location>
        <begin position="1163"/>
        <end position="1190"/>
    </location>
</feature>
<dbReference type="PROSITE" id="PS51444">
    <property type="entry name" value="FH2"/>
    <property type="match status" value="1"/>
</dbReference>
<dbReference type="InterPro" id="IPR015425">
    <property type="entry name" value="FH2_Formin"/>
</dbReference>
<dbReference type="SMART" id="SM00498">
    <property type="entry name" value="FH2"/>
    <property type="match status" value="1"/>
</dbReference>
<dbReference type="InterPro" id="IPR011989">
    <property type="entry name" value="ARM-like"/>
</dbReference>
<dbReference type="SUPFAM" id="SSF101447">
    <property type="entry name" value="Formin homology 2 domain (FH2 domain)"/>
    <property type="match status" value="1"/>
</dbReference>
<evidence type="ECO:0000256" key="5">
    <source>
        <dbReference type="SAM" id="Coils"/>
    </source>
</evidence>
<feature type="region of interest" description="Disordered" evidence="6">
    <location>
        <begin position="1"/>
        <end position="230"/>
    </location>
</feature>
<feature type="domain" description="DAD" evidence="7">
    <location>
        <begin position="1642"/>
        <end position="1674"/>
    </location>
</feature>
<dbReference type="EMBL" id="CH408077">
    <property type="protein sequence ID" value="EEQ38131.1"/>
    <property type="molecule type" value="Genomic_DNA"/>
</dbReference>
<dbReference type="InterPro" id="IPR014767">
    <property type="entry name" value="DAD_dom"/>
</dbReference>
<feature type="compositionally biased region" description="Basic and acidic residues" evidence="6">
    <location>
        <begin position="1"/>
        <end position="17"/>
    </location>
</feature>
<proteinExistence type="inferred from homology"/>
<evidence type="ECO:0000259" key="8">
    <source>
        <dbReference type="PROSITE" id="PS51232"/>
    </source>
</evidence>
<dbReference type="InParanoid" id="C4Y222"/>
<evidence type="ECO:0000259" key="9">
    <source>
        <dbReference type="PROSITE" id="PS51444"/>
    </source>
</evidence>
<accession>C4Y222</accession>
<dbReference type="PROSITE" id="PS51231">
    <property type="entry name" value="DAD"/>
    <property type="match status" value="1"/>
</dbReference>
<feature type="domain" description="FH2" evidence="9">
    <location>
        <begin position="1209"/>
        <end position="1626"/>
    </location>
</feature>
<dbReference type="Pfam" id="PF02181">
    <property type="entry name" value="FH2"/>
    <property type="match status" value="1"/>
</dbReference>
<dbReference type="GO" id="GO:0043332">
    <property type="term" value="C:mating projection tip"/>
    <property type="evidence" value="ECO:0007669"/>
    <property type="project" value="TreeGrafter"/>
</dbReference>
<feature type="compositionally biased region" description="Acidic residues" evidence="6">
    <location>
        <begin position="1091"/>
        <end position="1102"/>
    </location>
</feature>
<dbReference type="OrthoDB" id="1104827at2759"/>
<feature type="compositionally biased region" description="Acidic residues" evidence="6">
    <location>
        <begin position="889"/>
        <end position="899"/>
    </location>
</feature>
<feature type="compositionally biased region" description="Polar residues" evidence="6">
    <location>
        <begin position="1691"/>
        <end position="1705"/>
    </location>
</feature>
<dbReference type="STRING" id="306902.C4Y222"/>
<dbReference type="Pfam" id="PF06371">
    <property type="entry name" value="Drf_GBD"/>
    <property type="match status" value="1"/>
</dbReference>
<dbReference type="Proteomes" id="UP000007703">
    <property type="component" value="Unassembled WGS sequence"/>
</dbReference>
<dbReference type="InterPro" id="IPR014768">
    <property type="entry name" value="GBD/FH3_dom"/>
</dbReference>
<feature type="compositionally biased region" description="Polar residues" evidence="6">
    <location>
        <begin position="58"/>
        <end position="74"/>
    </location>
</feature>
<dbReference type="Gene3D" id="6.10.30.50">
    <property type="match status" value="1"/>
</dbReference>
<dbReference type="PANTHER" id="PTHR47102:SF2">
    <property type="entry name" value="PROTEIN BNI1"/>
    <property type="match status" value="1"/>
</dbReference>
<feature type="compositionally biased region" description="Basic and acidic residues" evidence="6">
    <location>
        <begin position="1763"/>
        <end position="1797"/>
    </location>
</feature>
<evidence type="ECO:0000256" key="4">
    <source>
        <dbReference type="ARBA" id="ARBA00037935"/>
    </source>
</evidence>
<dbReference type="GO" id="GO:0000142">
    <property type="term" value="C:cellular bud neck contractile ring"/>
    <property type="evidence" value="ECO:0007669"/>
    <property type="project" value="UniProtKB-ARBA"/>
</dbReference>
<dbReference type="KEGG" id="clu:CLUG_02254"/>
<dbReference type="InterPro" id="IPR042201">
    <property type="entry name" value="FH2_Formin_sf"/>
</dbReference>
<dbReference type="SUPFAM" id="SSF48371">
    <property type="entry name" value="ARM repeat"/>
    <property type="match status" value="1"/>
</dbReference>
<feature type="region of interest" description="Disordered" evidence="6">
    <location>
        <begin position="1627"/>
        <end position="1646"/>
    </location>
</feature>
<feature type="coiled-coil region" evidence="5">
    <location>
        <begin position="803"/>
        <end position="854"/>
    </location>
</feature>
<feature type="coiled-coil region" evidence="5">
    <location>
        <begin position="688"/>
        <end position="772"/>
    </location>
</feature>
<evidence type="ECO:0000256" key="6">
    <source>
        <dbReference type="SAM" id="MobiDB-lite"/>
    </source>
</evidence>
<protein>
    <recommendedName>
        <fullName evidence="12">Formin</fullName>
    </recommendedName>
</protein>
<feature type="region of interest" description="Disordered" evidence="6">
    <location>
        <begin position="860"/>
        <end position="915"/>
    </location>
</feature>
<name>C4Y222_CLAL4</name>
<dbReference type="Gene3D" id="1.25.10.10">
    <property type="entry name" value="Leucine-rich Repeat Variant"/>
    <property type="match status" value="1"/>
</dbReference>
<evidence type="ECO:0000256" key="3">
    <source>
        <dbReference type="ARBA" id="ARBA00023054"/>
    </source>
</evidence>
<dbReference type="FunFam" id="1.20.58.2220:FF:000006">
    <property type="entry name" value="Cytokinesis protein sepA"/>
    <property type="match status" value="1"/>
</dbReference>
<dbReference type="GO" id="GO:0031267">
    <property type="term" value="F:small GTPase binding"/>
    <property type="evidence" value="ECO:0007669"/>
    <property type="project" value="InterPro"/>
</dbReference>
<evidence type="ECO:0000313" key="11">
    <source>
        <dbReference type="Proteomes" id="UP000007703"/>
    </source>
</evidence>
<feature type="region of interest" description="Disordered" evidence="6">
    <location>
        <begin position="1031"/>
        <end position="1217"/>
    </location>
</feature>
<dbReference type="SMART" id="SM01140">
    <property type="entry name" value="Drf_GBD"/>
    <property type="match status" value="1"/>
</dbReference>
<comment type="similarity">
    <text evidence="4">Belongs to the formin homology family. BNI1 subfamily.</text>
</comment>
<dbReference type="InterPro" id="IPR010473">
    <property type="entry name" value="GTPase-bd"/>
</dbReference>
<organism evidence="10 11">
    <name type="scientific">Clavispora lusitaniae (strain ATCC 42720)</name>
    <name type="common">Yeast</name>
    <name type="synonym">Candida lusitaniae</name>
    <dbReference type="NCBI Taxonomy" id="306902"/>
    <lineage>
        <taxon>Eukaryota</taxon>
        <taxon>Fungi</taxon>
        <taxon>Dikarya</taxon>
        <taxon>Ascomycota</taxon>
        <taxon>Saccharomycotina</taxon>
        <taxon>Pichiomycetes</taxon>
        <taxon>Metschnikowiaceae</taxon>
        <taxon>Clavispora</taxon>
    </lineage>
</organism>
<feature type="compositionally biased region" description="Basic and acidic residues" evidence="6">
    <location>
        <begin position="189"/>
        <end position="214"/>
    </location>
</feature>
<evidence type="ECO:0000256" key="1">
    <source>
        <dbReference type="ARBA" id="ARBA00004266"/>
    </source>
</evidence>
<evidence type="ECO:0000313" key="10">
    <source>
        <dbReference type="EMBL" id="EEQ38131.1"/>
    </source>
</evidence>
<dbReference type="PANTHER" id="PTHR47102">
    <property type="entry name" value="PROTEIN BNI1"/>
    <property type="match status" value="1"/>
</dbReference>
<dbReference type="GeneID" id="8498673"/>
<reference evidence="10 11" key="1">
    <citation type="journal article" date="2009" name="Nature">
        <title>Evolution of pathogenicity and sexual reproduction in eight Candida genomes.</title>
        <authorList>
            <person name="Butler G."/>
            <person name="Rasmussen M.D."/>
            <person name="Lin M.F."/>
            <person name="Santos M.A."/>
            <person name="Sakthikumar S."/>
            <person name="Munro C.A."/>
            <person name="Rheinbay E."/>
            <person name="Grabherr M."/>
            <person name="Forche A."/>
            <person name="Reedy J.L."/>
            <person name="Agrafioti I."/>
            <person name="Arnaud M.B."/>
            <person name="Bates S."/>
            <person name="Brown A.J."/>
            <person name="Brunke S."/>
            <person name="Costanzo M.C."/>
            <person name="Fitzpatrick D.A."/>
            <person name="de Groot P.W."/>
            <person name="Harris D."/>
            <person name="Hoyer L.L."/>
            <person name="Hube B."/>
            <person name="Klis F.M."/>
            <person name="Kodira C."/>
            <person name="Lennard N."/>
            <person name="Logue M.E."/>
            <person name="Martin R."/>
            <person name="Neiman A.M."/>
            <person name="Nikolaou E."/>
            <person name="Quail M.A."/>
            <person name="Quinn J."/>
            <person name="Santos M.C."/>
            <person name="Schmitzberger F.F."/>
            <person name="Sherlock G."/>
            <person name="Shah P."/>
            <person name="Silverstein K.A."/>
            <person name="Skrzypek M.S."/>
            <person name="Soll D."/>
            <person name="Staggs R."/>
            <person name="Stansfield I."/>
            <person name="Stumpf M.P."/>
            <person name="Sudbery P.E."/>
            <person name="Srikantha T."/>
            <person name="Zeng Q."/>
            <person name="Berman J."/>
            <person name="Berriman M."/>
            <person name="Heitman J."/>
            <person name="Gow N.A."/>
            <person name="Lorenz M.C."/>
            <person name="Birren B.W."/>
            <person name="Kellis M."/>
            <person name="Cuomo C.A."/>
        </authorList>
    </citation>
    <scope>NUCLEOTIDE SEQUENCE [LARGE SCALE GENOMIC DNA]</scope>
    <source>
        <strain evidence="10 11">ATCC 42720</strain>
    </source>
</reference>
<evidence type="ECO:0000256" key="2">
    <source>
        <dbReference type="ARBA" id="ARBA00004431"/>
    </source>
</evidence>
<feature type="compositionally biased region" description="Basic and acidic residues" evidence="6">
    <location>
        <begin position="1031"/>
        <end position="1047"/>
    </location>
</feature>
<dbReference type="GO" id="GO:1903475">
    <property type="term" value="P:mitotic actomyosin contractile ring assembly"/>
    <property type="evidence" value="ECO:0007669"/>
    <property type="project" value="TreeGrafter"/>
</dbReference>
<dbReference type="InterPro" id="IPR010472">
    <property type="entry name" value="FH3_dom"/>
</dbReference>
<feature type="compositionally biased region" description="Low complexity" evidence="6">
    <location>
        <begin position="37"/>
        <end position="57"/>
    </location>
</feature>
<dbReference type="GO" id="GO:0000920">
    <property type="term" value="P:septum digestion after cytokinesis"/>
    <property type="evidence" value="ECO:0007669"/>
    <property type="project" value="UniProtKB-ARBA"/>
</dbReference>
<gene>
    <name evidence="10" type="ORF">CLUG_02254</name>
</gene>
<comment type="subcellular location">
    <subcellularLocation>
        <location evidence="1">Bud neck</location>
    </subcellularLocation>
    <subcellularLocation>
        <location evidence="2">Cell septum</location>
    </subcellularLocation>
</comment>
<dbReference type="PROSITE" id="PS51232">
    <property type="entry name" value="GBD_FH3"/>
    <property type="match status" value="1"/>
</dbReference>
<feature type="compositionally biased region" description="Polar residues" evidence="6">
    <location>
        <begin position="118"/>
        <end position="131"/>
    </location>
</feature>
<evidence type="ECO:0000259" key="7">
    <source>
        <dbReference type="PROSITE" id="PS51231"/>
    </source>
</evidence>
<dbReference type="InterPro" id="IPR051661">
    <property type="entry name" value="Actin_filament_regulator"/>
</dbReference>
<dbReference type="GO" id="GO:0030428">
    <property type="term" value="C:cell septum"/>
    <property type="evidence" value="ECO:0007669"/>
    <property type="project" value="UniProtKB-SubCell"/>
</dbReference>
<dbReference type="Gene3D" id="1.20.58.2220">
    <property type="entry name" value="Formin, FH2 domain"/>
    <property type="match status" value="1"/>
</dbReference>
<dbReference type="OMA" id="NHYWKAR"/>
<keyword evidence="3 5" id="KW-0175">Coiled coil</keyword>
<dbReference type="GO" id="GO:0051016">
    <property type="term" value="P:barbed-end actin filament capping"/>
    <property type="evidence" value="ECO:0007669"/>
    <property type="project" value="TreeGrafter"/>
</dbReference>
<feature type="compositionally biased region" description="Pro residues" evidence="6">
    <location>
        <begin position="1144"/>
        <end position="1155"/>
    </location>
</feature>
<evidence type="ECO:0008006" key="12">
    <source>
        <dbReference type="Google" id="ProtNLM"/>
    </source>
</evidence>
<dbReference type="GO" id="GO:0003779">
    <property type="term" value="F:actin binding"/>
    <property type="evidence" value="ECO:0007669"/>
    <property type="project" value="InterPro"/>
</dbReference>
<dbReference type="InterPro" id="IPR016024">
    <property type="entry name" value="ARM-type_fold"/>
</dbReference>
<feature type="domain" description="GBD/FH3" evidence="8">
    <location>
        <begin position="231"/>
        <end position="667"/>
    </location>
</feature>
<feature type="compositionally biased region" description="Basic and acidic residues" evidence="6">
    <location>
        <begin position="1725"/>
        <end position="1736"/>
    </location>
</feature>